<dbReference type="Gene3D" id="1.10.260.40">
    <property type="entry name" value="lambda repressor-like DNA-binding domains"/>
    <property type="match status" value="1"/>
</dbReference>
<dbReference type="Gene3D" id="3.30.450.180">
    <property type="match status" value="1"/>
</dbReference>
<evidence type="ECO:0000313" key="2">
    <source>
        <dbReference type="EMBL" id="MEE4583202.1"/>
    </source>
</evidence>
<protein>
    <submittedName>
        <fullName evidence="2">Helix-turn-helix transcriptional regulator</fullName>
    </submittedName>
</protein>
<gene>
    <name evidence="2" type="ORF">V2K49_08515</name>
</gene>
<evidence type="ECO:0000259" key="1">
    <source>
        <dbReference type="PROSITE" id="PS50943"/>
    </source>
</evidence>
<dbReference type="Pfam" id="PF17765">
    <property type="entry name" value="MLTR_LBD"/>
    <property type="match status" value="1"/>
</dbReference>
<dbReference type="PANTHER" id="PTHR35010:SF2">
    <property type="entry name" value="BLL4672 PROTEIN"/>
    <property type="match status" value="1"/>
</dbReference>
<reference evidence="2 3" key="1">
    <citation type="submission" date="2023-11" db="EMBL/GenBank/DDBJ databases">
        <title>30 novel species of actinomycetes from the DSMZ collection.</title>
        <authorList>
            <person name="Nouioui I."/>
        </authorList>
    </citation>
    <scope>NUCLEOTIDE SEQUENCE [LARGE SCALE GENOMIC DNA]</scope>
    <source>
        <strain evidence="2 3">DSM 41602</strain>
    </source>
</reference>
<dbReference type="InterPro" id="IPR041413">
    <property type="entry name" value="MLTR_LBD"/>
</dbReference>
<dbReference type="InterPro" id="IPR001387">
    <property type="entry name" value="Cro/C1-type_HTH"/>
</dbReference>
<accession>A0ABD5J5Y8</accession>
<dbReference type="SUPFAM" id="SSF47413">
    <property type="entry name" value="lambda repressor-like DNA-binding domains"/>
    <property type="match status" value="1"/>
</dbReference>
<feature type="domain" description="HTH cro/C1-type" evidence="1">
    <location>
        <begin position="33"/>
        <end position="84"/>
    </location>
</feature>
<comment type="caution">
    <text evidence="2">The sequence shown here is derived from an EMBL/GenBank/DDBJ whole genome shotgun (WGS) entry which is preliminary data.</text>
</comment>
<proteinExistence type="predicted"/>
<dbReference type="InterPro" id="IPR010982">
    <property type="entry name" value="Lambda_DNA-bd_dom_sf"/>
</dbReference>
<dbReference type="SMART" id="SM00530">
    <property type="entry name" value="HTH_XRE"/>
    <property type="match status" value="1"/>
</dbReference>
<organism evidence="2 3">
    <name type="scientific">Streptomyces antimycoticus</name>
    <dbReference type="NCBI Taxonomy" id="68175"/>
    <lineage>
        <taxon>Bacteria</taxon>
        <taxon>Bacillati</taxon>
        <taxon>Actinomycetota</taxon>
        <taxon>Actinomycetes</taxon>
        <taxon>Kitasatosporales</taxon>
        <taxon>Streptomycetaceae</taxon>
        <taxon>Streptomyces</taxon>
        <taxon>Streptomyces violaceusniger group</taxon>
    </lineage>
</organism>
<sequence>MTEHPRRELAEFLRTRRTRLLPQDVGLEPGPRRRVAGLRREELALLAGVSADYYQRMEQGRDVRPSKQVLDALARSLNFSAEESRHLHSLAAAARTPAHGPHHRAPEEVPPTTLRLLGTMTTPTLVVGRFLDVLAWNPLAGVLLGEFTRLHRAERNLLMLLLHPEADQACPDRAATVAELTGMLRTQIAADPGHPRAVRLVGELAVRSDEFATLWARHDVQDATRGRMRVNHPLVGELNLDWDAYPMPGTPGPVLITYTAEPGGPDDERLQLLVGLLDPPGTTSAATRQP</sequence>
<dbReference type="Proteomes" id="UP001354649">
    <property type="component" value="Unassembled WGS sequence"/>
</dbReference>
<dbReference type="PANTHER" id="PTHR35010">
    <property type="entry name" value="BLL4672 PROTEIN-RELATED"/>
    <property type="match status" value="1"/>
</dbReference>
<dbReference type="EMBL" id="JAZBJQ010000004">
    <property type="protein sequence ID" value="MEE4583202.1"/>
    <property type="molecule type" value="Genomic_DNA"/>
</dbReference>
<dbReference type="PROSITE" id="PS50943">
    <property type="entry name" value="HTH_CROC1"/>
    <property type="match status" value="1"/>
</dbReference>
<name>A0ABD5J5Y8_9ACTN</name>
<dbReference type="AlphaFoldDB" id="A0ABD5J5Y8"/>
<dbReference type="CDD" id="cd00093">
    <property type="entry name" value="HTH_XRE"/>
    <property type="match status" value="1"/>
</dbReference>
<evidence type="ECO:0000313" key="3">
    <source>
        <dbReference type="Proteomes" id="UP001354649"/>
    </source>
</evidence>
<dbReference type="Pfam" id="PF13560">
    <property type="entry name" value="HTH_31"/>
    <property type="match status" value="1"/>
</dbReference>